<dbReference type="PROSITE" id="PS50885">
    <property type="entry name" value="HAMP"/>
    <property type="match status" value="1"/>
</dbReference>
<dbReference type="OrthoDB" id="9776552at2"/>
<dbReference type="Pfam" id="PF02518">
    <property type="entry name" value="HATPase_c"/>
    <property type="match status" value="1"/>
</dbReference>
<evidence type="ECO:0000256" key="2">
    <source>
        <dbReference type="ARBA" id="ARBA00022475"/>
    </source>
</evidence>
<evidence type="ECO:0000256" key="4">
    <source>
        <dbReference type="ARBA" id="ARBA00022679"/>
    </source>
</evidence>
<dbReference type="InterPro" id="IPR010559">
    <property type="entry name" value="Sig_transdc_His_kin_internal"/>
</dbReference>
<evidence type="ECO:0000256" key="6">
    <source>
        <dbReference type="ARBA" id="ARBA00023136"/>
    </source>
</evidence>
<dbReference type="GO" id="GO:0005886">
    <property type="term" value="C:plasma membrane"/>
    <property type="evidence" value="ECO:0007669"/>
    <property type="project" value="UniProtKB-SubCell"/>
</dbReference>
<dbReference type="STRING" id="1236971.JCM9152_173"/>
<dbReference type="SUPFAM" id="SSF55874">
    <property type="entry name" value="ATPase domain of HSP90 chaperone/DNA topoisomerase II/histidine kinase"/>
    <property type="match status" value="1"/>
</dbReference>
<evidence type="ECO:0000256" key="3">
    <source>
        <dbReference type="ARBA" id="ARBA00022553"/>
    </source>
</evidence>
<keyword evidence="2" id="KW-1003">Cell membrane</keyword>
<evidence type="ECO:0000313" key="8">
    <source>
        <dbReference type="EMBL" id="GAE28837.1"/>
    </source>
</evidence>
<dbReference type="InterPro" id="IPR003660">
    <property type="entry name" value="HAMP_dom"/>
</dbReference>
<reference evidence="8" key="1">
    <citation type="journal article" date="2014" name="Genome Announc.">
        <title>Draft Genome Sequences of Three Alkaliphilic Bacillus Strains, Bacillus wakoensis JCM 9140T, Bacillus akibai JCM 9157T, and Bacillus hemicellulosilyticus JCM 9152T.</title>
        <authorList>
            <person name="Yuki M."/>
            <person name="Oshima K."/>
            <person name="Suda W."/>
            <person name="Oshida Y."/>
            <person name="Kitamura K."/>
            <person name="Iida T."/>
            <person name="Hattori M."/>
            <person name="Ohkuma M."/>
        </authorList>
    </citation>
    <scope>NUCLEOTIDE SEQUENCE [LARGE SCALE GENOMIC DNA]</scope>
    <source>
        <strain evidence="8">JCM 9152</strain>
    </source>
</reference>
<dbReference type="Pfam" id="PF00672">
    <property type="entry name" value="HAMP"/>
    <property type="match status" value="1"/>
</dbReference>
<dbReference type="GO" id="GO:0005524">
    <property type="term" value="F:ATP binding"/>
    <property type="evidence" value="ECO:0007669"/>
    <property type="project" value="UniProtKB-KW"/>
</dbReference>
<dbReference type="InterPro" id="IPR036890">
    <property type="entry name" value="HATPase_C_sf"/>
</dbReference>
<comment type="subcellular location">
    <subcellularLocation>
        <location evidence="1">Cell membrane</location>
        <topology evidence="1">Multi-pass membrane protein</topology>
    </subcellularLocation>
</comment>
<evidence type="ECO:0000256" key="1">
    <source>
        <dbReference type="ARBA" id="ARBA00004651"/>
    </source>
</evidence>
<dbReference type="RefSeq" id="WP_035339810.1">
    <property type="nucleotide sequence ID" value="NZ_BAUU01000001.1"/>
</dbReference>
<dbReference type="CDD" id="cd06225">
    <property type="entry name" value="HAMP"/>
    <property type="match status" value="1"/>
</dbReference>
<dbReference type="Gene3D" id="3.30.565.10">
    <property type="entry name" value="Histidine kinase-like ATPase, C-terminal domain"/>
    <property type="match status" value="1"/>
</dbReference>
<dbReference type="GO" id="GO:0000155">
    <property type="term" value="F:phosphorelay sensor kinase activity"/>
    <property type="evidence" value="ECO:0007669"/>
    <property type="project" value="InterPro"/>
</dbReference>
<accession>W4QA31</accession>
<comment type="caution">
    <text evidence="8">The sequence shown here is derived from an EMBL/GenBank/DDBJ whole genome shotgun (WGS) entry which is preliminary data.</text>
</comment>
<dbReference type="SMART" id="SM00304">
    <property type="entry name" value="HAMP"/>
    <property type="match status" value="1"/>
</dbReference>
<gene>
    <name evidence="8" type="ORF">JCM9152_173</name>
</gene>
<dbReference type="InterPro" id="IPR050640">
    <property type="entry name" value="Bact_2-comp_sensor_kinase"/>
</dbReference>
<dbReference type="PANTHER" id="PTHR34220:SF7">
    <property type="entry name" value="SENSOR HISTIDINE KINASE YPDA"/>
    <property type="match status" value="1"/>
</dbReference>
<protein>
    <submittedName>
        <fullName evidence="8">ATP-binding region, ATPase-like</fullName>
    </submittedName>
</protein>
<keyword evidence="9" id="KW-1185">Reference proteome</keyword>
<dbReference type="EMBL" id="BAUU01000001">
    <property type="protein sequence ID" value="GAE28837.1"/>
    <property type="molecule type" value="Genomic_DNA"/>
</dbReference>
<feature type="domain" description="HAMP" evidence="7">
    <location>
        <begin position="13"/>
        <end position="66"/>
    </location>
</feature>
<keyword evidence="4" id="KW-0808">Transferase</keyword>
<dbReference type="AlphaFoldDB" id="W4QA31"/>
<organism evidence="8 9">
    <name type="scientific">Halalkalibacter hemicellulosilyticusJCM 9152</name>
    <dbReference type="NCBI Taxonomy" id="1236971"/>
    <lineage>
        <taxon>Bacteria</taxon>
        <taxon>Bacillati</taxon>
        <taxon>Bacillota</taxon>
        <taxon>Bacilli</taxon>
        <taxon>Bacillales</taxon>
        <taxon>Bacillaceae</taxon>
        <taxon>Halalkalibacter</taxon>
    </lineage>
</organism>
<sequence>MIFAFVFTLIFSSTITKPIRKLANEMEQVEKENFQTTTRLSNRTDEVGRLERSYSYMINRIKQLIDQEYKSEIEKKDAQLIALQSKVNPHFLYNTLQLIGDRAFANKGEQVYEIIQALSRMFRYVVKQQKTLVTISEEVNYLQHYLAIQKRRFVGKLTVEVYVDEEAEEAELPVLTLQPIVENAFVHGFASSVDHWVLDISVQVVFDEVEIMITDNGKGLNEEKLQQVKERLRNSNQRPLDQQDSIGVTNVDSRIKLLFGQEFGVEIESSEDIGTSITIRIPK</sequence>
<evidence type="ECO:0000256" key="5">
    <source>
        <dbReference type="ARBA" id="ARBA00022777"/>
    </source>
</evidence>
<keyword evidence="3" id="KW-0597">Phosphoprotein</keyword>
<dbReference type="InterPro" id="IPR003594">
    <property type="entry name" value="HATPase_dom"/>
</dbReference>
<keyword evidence="8" id="KW-0067">ATP-binding</keyword>
<dbReference type="Pfam" id="PF06580">
    <property type="entry name" value="His_kinase"/>
    <property type="match status" value="1"/>
</dbReference>
<evidence type="ECO:0000259" key="7">
    <source>
        <dbReference type="PROSITE" id="PS50885"/>
    </source>
</evidence>
<dbReference type="SUPFAM" id="SSF158472">
    <property type="entry name" value="HAMP domain-like"/>
    <property type="match status" value="1"/>
</dbReference>
<keyword evidence="8" id="KW-0547">Nucleotide-binding</keyword>
<proteinExistence type="predicted"/>
<name>W4QA31_9BACI</name>
<evidence type="ECO:0000313" key="9">
    <source>
        <dbReference type="Proteomes" id="UP000018895"/>
    </source>
</evidence>
<dbReference type="Gene3D" id="6.10.340.10">
    <property type="match status" value="1"/>
</dbReference>
<keyword evidence="6" id="KW-0472">Membrane</keyword>
<dbReference type="PANTHER" id="PTHR34220">
    <property type="entry name" value="SENSOR HISTIDINE KINASE YPDA"/>
    <property type="match status" value="1"/>
</dbReference>
<keyword evidence="5" id="KW-0418">Kinase</keyword>
<dbReference type="Proteomes" id="UP000018895">
    <property type="component" value="Unassembled WGS sequence"/>
</dbReference>